<name>A0A2U1L8V7_ARTAN</name>
<dbReference type="Proteomes" id="UP000245207">
    <property type="component" value="Unassembled WGS sequence"/>
</dbReference>
<evidence type="ECO:0000313" key="2">
    <source>
        <dbReference type="Proteomes" id="UP000245207"/>
    </source>
</evidence>
<sequence>MPFVFHLEDIWWKYKLCWLNLGRKRTRWLTGVKIQDQALETPSGFNVGRRLDYGDAIWISLRFEDPKKP</sequence>
<reference evidence="1 2" key="1">
    <citation type="journal article" date="2018" name="Mol. Plant">
        <title>The genome of Artemisia annua provides insight into the evolution of Asteraceae family and artemisinin biosynthesis.</title>
        <authorList>
            <person name="Shen Q."/>
            <person name="Zhang L."/>
            <person name="Liao Z."/>
            <person name="Wang S."/>
            <person name="Yan T."/>
            <person name="Shi P."/>
            <person name="Liu M."/>
            <person name="Fu X."/>
            <person name="Pan Q."/>
            <person name="Wang Y."/>
            <person name="Lv Z."/>
            <person name="Lu X."/>
            <person name="Zhang F."/>
            <person name="Jiang W."/>
            <person name="Ma Y."/>
            <person name="Chen M."/>
            <person name="Hao X."/>
            <person name="Li L."/>
            <person name="Tang Y."/>
            <person name="Lv G."/>
            <person name="Zhou Y."/>
            <person name="Sun X."/>
            <person name="Brodelius P.E."/>
            <person name="Rose J.K.C."/>
            <person name="Tang K."/>
        </authorList>
    </citation>
    <scope>NUCLEOTIDE SEQUENCE [LARGE SCALE GENOMIC DNA]</scope>
    <source>
        <strain evidence="2">cv. Huhao1</strain>
        <tissue evidence="1">Leaf</tissue>
    </source>
</reference>
<gene>
    <name evidence="1" type="ORF">CTI12_AA471660</name>
</gene>
<proteinExistence type="predicted"/>
<comment type="caution">
    <text evidence="1">The sequence shown here is derived from an EMBL/GenBank/DDBJ whole genome shotgun (WGS) entry which is preliminary data.</text>
</comment>
<accession>A0A2U1L8V7</accession>
<dbReference type="EMBL" id="PKPP01010761">
    <property type="protein sequence ID" value="PWA45450.1"/>
    <property type="molecule type" value="Genomic_DNA"/>
</dbReference>
<organism evidence="1 2">
    <name type="scientific">Artemisia annua</name>
    <name type="common">Sweet wormwood</name>
    <dbReference type="NCBI Taxonomy" id="35608"/>
    <lineage>
        <taxon>Eukaryota</taxon>
        <taxon>Viridiplantae</taxon>
        <taxon>Streptophyta</taxon>
        <taxon>Embryophyta</taxon>
        <taxon>Tracheophyta</taxon>
        <taxon>Spermatophyta</taxon>
        <taxon>Magnoliopsida</taxon>
        <taxon>eudicotyledons</taxon>
        <taxon>Gunneridae</taxon>
        <taxon>Pentapetalae</taxon>
        <taxon>asterids</taxon>
        <taxon>campanulids</taxon>
        <taxon>Asterales</taxon>
        <taxon>Asteraceae</taxon>
        <taxon>Asteroideae</taxon>
        <taxon>Anthemideae</taxon>
        <taxon>Artemisiinae</taxon>
        <taxon>Artemisia</taxon>
    </lineage>
</organism>
<protein>
    <submittedName>
        <fullName evidence="1">Uncharacterized protein</fullName>
    </submittedName>
</protein>
<keyword evidence="2" id="KW-1185">Reference proteome</keyword>
<dbReference type="AlphaFoldDB" id="A0A2U1L8V7"/>
<evidence type="ECO:0000313" key="1">
    <source>
        <dbReference type="EMBL" id="PWA45450.1"/>
    </source>
</evidence>